<sequence>MEQLHLAFLRFFVEFITSHSTNGKANNKLVDAMMKMKPVQKIIIKCMCKLEPIINDQIISLNYPRSAKSSTLIAKQSKLLIISQDVKNMMKNYDNIQGKISNMLNIVESIDFNIDNIVPVKGQLSDEPNELVTFLSSIVHKKRITNDEIEEISEDTWSKHLEVEKMLKVEIEKYYNQINAIELKYFNRLNHYKIKTGIKIERLEYQNKQTWENFRLLLDRTQMLYEDKISKEYEIYINEQDIINNNDSQDLYIKDYSSAIQKIKSLFTVRKILEKRKGQDDKLVTGLHNKINVLNEKINEIKDMNIKLLDNAASLSWSFEFLIGKFDIPAAVKEKSLKLISKQKCQKLEALFKIDGIFEKYSVDTVSQKFDELKEGIATVSNKIKDENVKIRLSKLIIESRLDEIDKTDVMKSITPIRSNILTPPISSSTPTQKTRKNIVGRSKSRKETLPTKEIKKENALERMRNAMYSIDEEIKQADKLFEESFSESSHIGNQSIYDFSLKDEDKRRLNSKNRLSRNTPYIGLSPKNSDINRFEVFSLQGDEIHKEDKDTQTIIIPSFNQEIQVDLELYIKIHEILCENKKNTENYDNVNIEEIDNFIYKATEFILREKHDKNIQTEKESGVLDFATPNNSIIRGLMNKVKTKKSDKKIVKLKLENKVPENFILKKNEISDISIFNTEPNKTQLSDFTLQENDKIIQNDFEDPELKQFNNTLPIPDTLLENKIIKLQDILTPSAPSEKNFKPSLQRKSELKIDQLKLASESYNKEFSLQAQIKGYKKLGFNEVQNLWEEVINRRILEGEKDKISVYLRGYLGTDKFESEKSRIISLLETSKSNKKDLDQLLNPKKKISKRIIDKWQYIMGKLLEKSSLNFVNQINPIDSPREIMYKAVKSIKYVKHRITLPSDKQLHRGRKNQKTENLIIYTSDKWSIHSTSMSPIDSVKPSSKNKLPKKLGFKVKSSNSKTPNKDKPSIQTKLPYI</sequence>
<evidence type="ECO:0000313" key="3">
    <source>
        <dbReference type="Proteomes" id="UP000187209"/>
    </source>
</evidence>
<gene>
    <name evidence="2" type="ORF">SteCoe_24498</name>
</gene>
<accession>A0A1R2BHG0</accession>
<feature type="compositionally biased region" description="Polar residues" evidence="1">
    <location>
        <begin position="422"/>
        <end position="433"/>
    </location>
</feature>
<feature type="region of interest" description="Disordered" evidence="1">
    <location>
        <begin position="934"/>
        <end position="979"/>
    </location>
</feature>
<name>A0A1R2BHG0_9CILI</name>
<organism evidence="2 3">
    <name type="scientific">Stentor coeruleus</name>
    <dbReference type="NCBI Taxonomy" id="5963"/>
    <lineage>
        <taxon>Eukaryota</taxon>
        <taxon>Sar</taxon>
        <taxon>Alveolata</taxon>
        <taxon>Ciliophora</taxon>
        <taxon>Postciliodesmatophora</taxon>
        <taxon>Heterotrichea</taxon>
        <taxon>Heterotrichida</taxon>
        <taxon>Stentoridae</taxon>
        <taxon>Stentor</taxon>
    </lineage>
</organism>
<dbReference type="OrthoDB" id="326969at2759"/>
<keyword evidence="3" id="KW-1185">Reference proteome</keyword>
<proteinExistence type="predicted"/>
<evidence type="ECO:0000313" key="2">
    <source>
        <dbReference type="EMBL" id="OMJ76164.1"/>
    </source>
</evidence>
<dbReference type="EMBL" id="MPUH01000646">
    <property type="protein sequence ID" value="OMJ76164.1"/>
    <property type="molecule type" value="Genomic_DNA"/>
</dbReference>
<dbReference type="Proteomes" id="UP000187209">
    <property type="component" value="Unassembled WGS sequence"/>
</dbReference>
<comment type="caution">
    <text evidence="2">The sequence shown here is derived from an EMBL/GenBank/DDBJ whole genome shotgun (WGS) entry which is preliminary data.</text>
</comment>
<evidence type="ECO:0000256" key="1">
    <source>
        <dbReference type="SAM" id="MobiDB-lite"/>
    </source>
</evidence>
<feature type="region of interest" description="Disordered" evidence="1">
    <location>
        <begin position="422"/>
        <end position="447"/>
    </location>
</feature>
<reference evidence="2 3" key="1">
    <citation type="submission" date="2016-11" db="EMBL/GenBank/DDBJ databases">
        <title>The macronuclear genome of Stentor coeruleus: a giant cell with tiny introns.</title>
        <authorList>
            <person name="Slabodnick M."/>
            <person name="Ruby J.G."/>
            <person name="Reiff S.B."/>
            <person name="Swart E.C."/>
            <person name="Gosai S."/>
            <person name="Prabakaran S."/>
            <person name="Witkowska E."/>
            <person name="Larue G.E."/>
            <person name="Fisher S."/>
            <person name="Freeman R.M."/>
            <person name="Gunawardena J."/>
            <person name="Chu W."/>
            <person name="Stover N.A."/>
            <person name="Gregory B.D."/>
            <person name="Nowacki M."/>
            <person name="Derisi J."/>
            <person name="Roy S.W."/>
            <person name="Marshall W.F."/>
            <person name="Sood P."/>
        </authorList>
    </citation>
    <scope>NUCLEOTIDE SEQUENCE [LARGE SCALE GENOMIC DNA]</scope>
    <source>
        <strain evidence="2">WM001</strain>
    </source>
</reference>
<dbReference type="AlphaFoldDB" id="A0A1R2BHG0"/>
<protein>
    <submittedName>
        <fullName evidence="2">Uncharacterized protein</fullName>
    </submittedName>
</protein>
<feature type="compositionally biased region" description="Basic residues" evidence="1">
    <location>
        <begin position="434"/>
        <end position="445"/>
    </location>
</feature>